<dbReference type="PANTHER" id="PTHR43441">
    <property type="entry name" value="RIBOSOMAL-PROTEIN-SERINE ACETYLTRANSFERASE"/>
    <property type="match status" value="1"/>
</dbReference>
<name>A0ABT8ESI5_9ACTN</name>
<dbReference type="Pfam" id="PF13302">
    <property type="entry name" value="Acetyltransf_3"/>
    <property type="match status" value="1"/>
</dbReference>
<proteinExistence type="predicted"/>
<dbReference type="PROSITE" id="PS51186">
    <property type="entry name" value="GNAT"/>
    <property type="match status" value="1"/>
</dbReference>
<dbReference type="PANTHER" id="PTHR43441:SF10">
    <property type="entry name" value="ACETYLTRANSFERASE"/>
    <property type="match status" value="1"/>
</dbReference>
<evidence type="ECO:0000259" key="1">
    <source>
        <dbReference type="PROSITE" id="PS51186"/>
    </source>
</evidence>
<dbReference type="RefSeq" id="WP_300959989.1">
    <property type="nucleotide sequence ID" value="NZ_JAUHJR010000002.1"/>
</dbReference>
<dbReference type="InterPro" id="IPR051908">
    <property type="entry name" value="Ribosomal_N-acetyltransferase"/>
</dbReference>
<dbReference type="SUPFAM" id="SSF55729">
    <property type="entry name" value="Acyl-CoA N-acyltransferases (Nat)"/>
    <property type="match status" value="1"/>
</dbReference>
<dbReference type="Gene3D" id="3.40.630.30">
    <property type="match status" value="1"/>
</dbReference>
<dbReference type="InterPro" id="IPR016181">
    <property type="entry name" value="Acyl_CoA_acyltransferase"/>
</dbReference>
<evidence type="ECO:0000313" key="3">
    <source>
        <dbReference type="Proteomes" id="UP001168537"/>
    </source>
</evidence>
<dbReference type="EMBL" id="JAUHJR010000002">
    <property type="protein sequence ID" value="MDN4161108.1"/>
    <property type="molecule type" value="Genomic_DNA"/>
</dbReference>
<dbReference type="Proteomes" id="UP001168537">
    <property type="component" value="Unassembled WGS sequence"/>
</dbReference>
<keyword evidence="3" id="KW-1185">Reference proteome</keyword>
<gene>
    <name evidence="2" type="ORF">QWY29_07035</name>
</gene>
<feature type="domain" description="N-acetyltransferase" evidence="1">
    <location>
        <begin position="30"/>
        <end position="185"/>
    </location>
</feature>
<dbReference type="InterPro" id="IPR000182">
    <property type="entry name" value="GNAT_dom"/>
</dbReference>
<protein>
    <submittedName>
        <fullName evidence="2">GNAT family N-acetyltransferase</fullName>
    </submittedName>
</protein>
<evidence type="ECO:0000313" key="2">
    <source>
        <dbReference type="EMBL" id="MDN4161108.1"/>
    </source>
</evidence>
<organism evidence="2 3">
    <name type="scientific">Nocardioides abyssi</name>
    <dbReference type="NCBI Taxonomy" id="3058370"/>
    <lineage>
        <taxon>Bacteria</taxon>
        <taxon>Bacillati</taxon>
        <taxon>Actinomycetota</taxon>
        <taxon>Actinomycetes</taxon>
        <taxon>Propionibacteriales</taxon>
        <taxon>Nocardioidaceae</taxon>
        <taxon>Nocardioides</taxon>
    </lineage>
</organism>
<sequence>MPLPDSPRIPPTLTDGVITLRPWKRTDAPGVLKACQDADIQHWLPVPVPYLPEHAEGFVDEFSKQQWTSGEGAPFAAVDANAGHLLGAFGLKEIDRVRGVAELGYWVAAWARRRKVAQRGVALISDWAFGVAGLTRLELLVEPTNIASCAVVERAGAVLEDIVPDMDVIQGTSRDIARYALQRVGETVT</sequence>
<reference evidence="2" key="1">
    <citation type="submission" date="2023-06" db="EMBL/GenBank/DDBJ databases">
        <title>Draft genome sequence of Nocardioides sp. SOB72.</title>
        <authorList>
            <person name="Zhang G."/>
        </authorList>
    </citation>
    <scope>NUCLEOTIDE SEQUENCE</scope>
    <source>
        <strain evidence="2">SOB72</strain>
    </source>
</reference>
<comment type="caution">
    <text evidence="2">The sequence shown here is derived from an EMBL/GenBank/DDBJ whole genome shotgun (WGS) entry which is preliminary data.</text>
</comment>
<accession>A0ABT8ESI5</accession>